<evidence type="ECO:0000259" key="4">
    <source>
        <dbReference type="PROSITE" id="PS50893"/>
    </source>
</evidence>
<dbReference type="Proteomes" id="UP000215413">
    <property type="component" value="Unassembled WGS sequence"/>
</dbReference>
<proteinExistence type="predicted"/>
<dbReference type="EMBL" id="NDYC01000031">
    <property type="protein sequence ID" value="OXZ26829.1"/>
    <property type="molecule type" value="Genomic_DNA"/>
</dbReference>
<evidence type="ECO:0000313" key="6">
    <source>
        <dbReference type="Proteomes" id="UP000215413"/>
    </source>
</evidence>
<dbReference type="PANTHER" id="PTHR42939">
    <property type="entry name" value="ABC TRANSPORTER ATP-BINDING PROTEIN ALBC-RELATED"/>
    <property type="match status" value="1"/>
</dbReference>
<dbReference type="Gene3D" id="3.40.50.300">
    <property type="entry name" value="P-loop containing nucleotide triphosphate hydrolases"/>
    <property type="match status" value="1"/>
</dbReference>
<organism evidence="5 6">
    <name type="scientific">Finegoldia magna</name>
    <name type="common">Peptostreptococcus magnus</name>
    <dbReference type="NCBI Taxonomy" id="1260"/>
    <lineage>
        <taxon>Bacteria</taxon>
        <taxon>Bacillati</taxon>
        <taxon>Bacillota</taxon>
        <taxon>Tissierellia</taxon>
        <taxon>Tissierellales</taxon>
        <taxon>Peptoniphilaceae</taxon>
        <taxon>Finegoldia</taxon>
    </lineage>
</organism>
<dbReference type="RefSeq" id="WP_094206031.1">
    <property type="nucleotide sequence ID" value="NZ_NDYC01000031.1"/>
</dbReference>
<dbReference type="InterPro" id="IPR003593">
    <property type="entry name" value="AAA+_ATPase"/>
</dbReference>
<dbReference type="InterPro" id="IPR027417">
    <property type="entry name" value="P-loop_NTPase"/>
</dbReference>
<dbReference type="InterPro" id="IPR051782">
    <property type="entry name" value="ABC_Transporter_VariousFunc"/>
</dbReference>
<sequence length="282" mass="32292">MLQVIDLEKKYNGKTILDKVNFRLEKGQIKALVGPNGSGKTTLMNSISNSIKIDGGKIVIDNEQYDDEKIFNKLTFLRDETILDFNMKGIDYLELVKNAYKKSTEDVNNICKKYEIEGFAHKRVGEYSLGMKKKLMLAMSFLPGNDYVLLDEPLNGLDPTSVIKTKNLLKEIAKQNVGIIISSHGLNDLDDISRDILFLKDKKILEEKLESVKYLNLSTSNDELVKKTLMNNGYEYENKLIILKDENIKSILKILSQLDVNIYSIDKKSKSSQERYMELFKI</sequence>
<dbReference type="InterPro" id="IPR017871">
    <property type="entry name" value="ABC_transporter-like_CS"/>
</dbReference>
<evidence type="ECO:0000256" key="3">
    <source>
        <dbReference type="ARBA" id="ARBA00022840"/>
    </source>
</evidence>
<accession>A0A233V356</accession>
<dbReference type="PROSITE" id="PS00211">
    <property type="entry name" value="ABC_TRANSPORTER_1"/>
    <property type="match status" value="1"/>
</dbReference>
<dbReference type="SMART" id="SM00382">
    <property type="entry name" value="AAA"/>
    <property type="match status" value="1"/>
</dbReference>
<dbReference type="GO" id="GO:0005524">
    <property type="term" value="F:ATP binding"/>
    <property type="evidence" value="ECO:0007669"/>
    <property type="project" value="UniProtKB-KW"/>
</dbReference>
<gene>
    <name evidence="5" type="ORF">B9N49_06590</name>
</gene>
<name>A0A233V356_FINMA</name>
<reference evidence="6" key="1">
    <citation type="submission" date="2017-04" db="EMBL/GenBank/DDBJ databases">
        <title>Finegoldia magna isolated from orthopedic joint implant-associated infections.</title>
        <authorList>
            <person name="Bjorklund S."/>
            <person name="Bruggemann H."/>
            <person name="Jensen A."/>
            <person name="Hellmark B."/>
            <person name="Soderquist B."/>
        </authorList>
    </citation>
    <scope>NUCLEOTIDE SEQUENCE [LARGE SCALE GENOMIC DNA]</scope>
    <source>
        <strain evidence="6">CCUG 54800</strain>
    </source>
</reference>
<comment type="caution">
    <text evidence="5">The sequence shown here is derived from an EMBL/GenBank/DDBJ whole genome shotgun (WGS) entry which is preliminary data.</text>
</comment>
<protein>
    <submittedName>
        <fullName evidence="5">ABC transporter ATP-binding protein</fullName>
    </submittedName>
</protein>
<dbReference type="PANTHER" id="PTHR42939:SF1">
    <property type="entry name" value="ABC TRANSPORTER ATP-BINDING PROTEIN ALBC-RELATED"/>
    <property type="match status" value="1"/>
</dbReference>
<evidence type="ECO:0000256" key="1">
    <source>
        <dbReference type="ARBA" id="ARBA00022448"/>
    </source>
</evidence>
<dbReference type="PROSITE" id="PS50893">
    <property type="entry name" value="ABC_TRANSPORTER_2"/>
    <property type="match status" value="1"/>
</dbReference>
<feature type="domain" description="ABC transporter" evidence="4">
    <location>
        <begin position="2"/>
        <end position="226"/>
    </location>
</feature>
<keyword evidence="2" id="KW-0547">Nucleotide-binding</keyword>
<dbReference type="CDD" id="cd03230">
    <property type="entry name" value="ABC_DR_subfamily_A"/>
    <property type="match status" value="1"/>
</dbReference>
<keyword evidence="1" id="KW-0813">Transport</keyword>
<dbReference type="AlphaFoldDB" id="A0A233V356"/>
<dbReference type="SUPFAM" id="SSF52540">
    <property type="entry name" value="P-loop containing nucleoside triphosphate hydrolases"/>
    <property type="match status" value="1"/>
</dbReference>
<evidence type="ECO:0000256" key="2">
    <source>
        <dbReference type="ARBA" id="ARBA00022741"/>
    </source>
</evidence>
<dbReference type="Pfam" id="PF00005">
    <property type="entry name" value="ABC_tran"/>
    <property type="match status" value="1"/>
</dbReference>
<dbReference type="InterPro" id="IPR003439">
    <property type="entry name" value="ABC_transporter-like_ATP-bd"/>
</dbReference>
<evidence type="ECO:0000313" key="5">
    <source>
        <dbReference type="EMBL" id="OXZ26829.1"/>
    </source>
</evidence>
<keyword evidence="3 5" id="KW-0067">ATP-binding</keyword>
<dbReference type="GO" id="GO:0016887">
    <property type="term" value="F:ATP hydrolysis activity"/>
    <property type="evidence" value="ECO:0007669"/>
    <property type="project" value="InterPro"/>
</dbReference>